<dbReference type="Proteomes" id="UP000694872">
    <property type="component" value="Unplaced"/>
</dbReference>
<accession>A0AAJ6Z659</accession>
<sequence length="112" mass="12628">MVALKLCIHLCLYKMQYCSLAILFVIFLVSAEDLHPRGCIYIDGICQEDCELGTHAYTTGCGHLTPEPTCAEPHPKPRRGRICDYSACYCDPPTVRDPKTKKCVQLHECNHD</sequence>
<name>A0AAJ6Z659_PAPXU</name>
<organism evidence="1">
    <name type="scientific">Papilio xuthus</name>
    <name type="common">Asian swallowtail butterfly</name>
    <dbReference type="NCBI Taxonomy" id="66420"/>
    <lineage>
        <taxon>Eukaryota</taxon>
        <taxon>Metazoa</taxon>
        <taxon>Ecdysozoa</taxon>
        <taxon>Arthropoda</taxon>
        <taxon>Hexapoda</taxon>
        <taxon>Insecta</taxon>
        <taxon>Pterygota</taxon>
        <taxon>Neoptera</taxon>
        <taxon>Endopterygota</taxon>
        <taxon>Lepidoptera</taxon>
        <taxon>Glossata</taxon>
        <taxon>Ditrysia</taxon>
        <taxon>Papilionoidea</taxon>
        <taxon>Papilionidae</taxon>
        <taxon>Papilioninae</taxon>
        <taxon>Papilio</taxon>
    </lineage>
</organism>
<gene>
    <name evidence="1" type="primary">LOC106116645</name>
</gene>
<evidence type="ECO:0000313" key="1">
    <source>
        <dbReference type="RefSeq" id="XP_013165989.1"/>
    </source>
</evidence>
<dbReference type="AlphaFoldDB" id="A0AAJ6Z659"/>
<proteinExistence type="predicted"/>
<dbReference type="KEGG" id="pxu:106116645"/>
<dbReference type="Gene3D" id="2.10.25.10">
    <property type="entry name" value="Laminin"/>
    <property type="match status" value="1"/>
</dbReference>
<protein>
    <submittedName>
        <fullName evidence="1">Uncharacterized protein LOC106116645</fullName>
    </submittedName>
</protein>
<dbReference type="RefSeq" id="XP_013165989.1">
    <property type="nucleotide sequence ID" value="XM_013310535.1"/>
</dbReference>
<dbReference type="GeneID" id="106116645"/>
<reference evidence="1" key="1">
    <citation type="submission" date="2025-08" db="UniProtKB">
        <authorList>
            <consortium name="RefSeq"/>
        </authorList>
    </citation>
    <scope>IDENTIFICATION</scope>
</reference>